<reference evidence="2" key="1">
    <citation type="journal article" date="2015" name="Front. Microbiol.">
        <title>Combining genomic sequencing methods to explore viral diversity and reveal potential virus-host interactions.</title>
        <authorList>
            <person name="Chow C.E."/>
            <person name="Winget D.M."/>
            <person name="White R.A.III."/>
            <person name="Hallam S.J."/>
            <person name="Suttle C.A."/>
        </authorList>
    </citation>
    <scope>NUCLEOTIDE SEQUENCE</scope>
    <source>
        <strain evidence="2">Anoxic2_5</strain>
    </source>
</reference>
<accession>A0A0F7L854</accession>
<proteinExistence type="predicted"/>
<evidence type="ECO:0000313" key="2">
    <source>
        <dbReference type="EMBL" id="AKH47206.1"/>
    </source>
</evidence>
<organism evidence="2">
    <name type="scientific">uncultured marine virus</name>
    <dbReference type="NCBI Taxonomy" id="186617"/>
    <lineage>
        <taxon>Viruses</taxon>
        <taxon>environmental samples</taxon>
    </lineage>
</organism>
<feature type="region of interest" description="Disordered" evidence="1">
    <location>
        <begin position="87"/>
        <end position="122"/>
    </location>
</feature>
<name>A0A0F7L854_9VIRU</name>
<evidence type="ECO:0000256" key="1">
    <source>
        <dbReference type="SAM" id="MobiDB-lite"/>
    </source>
</evidence>
<reference evidence="2" key="2">
    <citation type="submission" date="2015-03" db="EMBL/GenBank/DDBJ databases">
        <authorList>
            <person name="Chow C.-E.T."/>
            <person name="Winget D.M."/>
            <person name="White R.A.III."/>
            <person name="Hallam S.J."/>
            <person name="Suttle C.A."/>
        </authorList>
    </citation>
    <scope>NUCLEOTIDE SEQUENCE</scope>
    <source>
        <strain evidence="2">Anoxic2_5</strain>
    </source>
</reference>
<sequence length="122" mass="13292">MRLVCAASSARSQIHWSARSARSSLHLMISTSRCRLSRSALRPPLRVMVLERVLVLLAMVAPCLWFGDNTDGLKLYCSSTQLFPPGVPHAPDPRRDCRQPARPLGPAGRAGPTHRGPSTGPQ</sequence>
<protein>
    <submittedName>
        <fullName evidence="2">Uncharacterized protein</fullName>
    </submittedName>
</protein>
<dbReference type="EMBL" id="KR029589">
    <property type="protein sequence ID" value="AKH47206.1"/>
    <property type="molecule type" value="Genomic_DNA"/>
</dbReference>